<evidence type="ECO:0000259" key="1">
    <source>
        <dbReference type="PROSITE" id="PS50930"/>
    </source>
</evidence>
<sequence length="144" mass="17101">MKTRIELISEDQKEEVVIKCYQITDEIQSMISFIENEKRIIGYKRGTAYLLNINDIYYFEIVDQKAFLYCKKEIYESKMKLYEFEQETEGTSFFRASKSFIINADKIDSIKPSLSGRFEVMLTNKEKLIVSRQYVRVLKQMIGL</sequence>
<dbReference type="InterPro" id="IPR007492">
    <property type="entry name" value="LytTR_DNA-bd_dom"/>
</dbReference>
<name>A0ABR7KEC4_9FIRM</name>
<gene>
    <name evidence="2" type="ORF">H8909_12830</name>
</gene>
<evidence type="ECO:0000313" key="3">
    <source>
        <dbReference type="Proteomes" id="UP000603474"/>
    </source>
</evidence>
<organism evidence="2 3">
    <name type="scientific">Catenibacterium faecis</name>
    <dbReference type="NCBI Taxonomy" id="2764323"/>
    <lineage>
        <taxon>Bacteria</taxon>
        <taxon>Bacillati</taxon>
        <taxon>Bacillota</taxon>
        <taxon>Erysipelotrichia</taxon>
        <taxon>Erysipelotrichales</taxon>
        <taxon>Coprobacillaceae</taxon>
        <taxon>Catenibacterium</taxon>
    </lineage>
</organism>
<comment type="caution">
    <text evidence="2">The sequence shown here is derived from an EMBL/GenBank/DDBJ whole genome shotgun (WGS) entry which is preliminary data.</text>
</comment>
<dbReference type="PROSITE" id="PS50930">
    <property type="entry name" value="HTH_LYTTR"/>
    <property type="match status" value="1"/>
</dbReference>
<dbReference type="SMART" id="SM00850">
    <property type="entry name" value="LytTR"/>
    <property type="match status" value="1"/>
</dbReference>
<evidence type="ECO:0000313" key="2">
    <source>
        <dbReference type="EMBL" id="MBC6011077.1"/>
    </source>
</evidence>
<dbReference type="Proteomes" id="UP000603474">
    <property type="component" value="Unassembled WGS sequence"/>
</dbReference>
<accession>A0ABR7KEC4</accession>
<dbReference type="PANTHER" id="PTHR37299">
    <property type="entry name" value="TRANSCRIPTIONAL REGULATOR-RELATED"/>
    <property type="match status" value="1"/>
</dbReference>
<dbReference type="InterPro" id="IPR046947">
    <property type="entry name" value="LytR-like"/>
</dbReference>
<dbReference type="EMBL" id="JACRWG010000110">
    <property type="protein sequence ID" value="MBC6011077.1"/>
    <property type="molecule type" value="Genomic_DNA"/>
</dbReference>
<reference evidence="2 3" key="1">
    <citation type="submission" date="2020-08" db="EMBL/GenBank/DDBJ databases">
        <authorList>
            <person name="Liu C."/>
            <person name="Sun Q."/>
        </authorList>
    </citation>
    <scope>NUCLEOTIDE SEQUENCE [LARGE SCALE GENOMIC DNA]</scope>
    <source>
        <strain evidence="2 3">NSJ-22</strain>
    </source>
</reference>
<dbReference type="Pfam" id="PF04397">
    <property type="entry name" value="LytTR"/>
    <property type="match status" value="1"/>
</dbReference>
<keyword evidence="3" id="KW-1185">Reference proteome</keyword>
<keyword evidence="2" id="KW-0238">DNA-binding</keyword>
<proteinExistence type="predicted"/>
<dbReference type="GO" id="GO:0003677">
    <property type="term" value="F:DNA binding"/>
    <property type="evidence" value="ECO:0007669"/>
    <property type="project" value="UniProtKB-KW"/>
</dbReference>
<dbReference type="Gene3D" id="2.40.50.1020">
    <property type="entry name" value="LytTr DNA-binding domain"/>
    <property type="match status" value="1"/>
</dbReference>
<dbReference type="PANTHER" id="PTHR37299:SF4">
    <property type="entry name" value="TRANSCRIPTIONAL REGULATOR"/>
    <property type="match status" value="1"/>
</dbReference>
<dbReference type="RefSeq" id="WP_187013101.1">
    <property type="nucleotide sequence ID" value="NZ_JACRWG010000110.1"/>
</dbReference>
<protein>
    <submittedName>
        <fullName evidence="2">LytTR family transcriptional regulator DNA-binding domain-containing protein</fullName>
    </submittedName>
</protein>
<feature type="domain" description="HTH LytTR-type" evidence="1">
    <location>
        <begin position="40"/>
        <end position="144"/>
    </location>
</feature>